<name>A0ABM9CMD4_9BACL</name>
<dbReference type="Proteomes" id="UP000838686">
    <property type="component" value="Unassembled WGS sequence"/>
</dbReference>
<proteinExistence type="predicted"/>
<dbReference type="InterPro" id="IPR025237">
    <property type="entry name" value="DUF4183"/>
</dbReference>
<feature type="region of interest" description="Disordered" evidence="1">
    <location>
        <begin position="42"/>
        <end position="61"/>
    </location>
</feature>
<evidence type="ECO:0000256" key="1">
    <source>
        <dbReference type="SAM" id="MobiDB-lite"/>
    </source>
</evidence>
<organism evidence="3 4">
    <name type="scientific">Paenibacillus plantiphilus</name>
    <dbReference type="NCBI Taxonomy" id="2905650"/>
    <lineage>
        <taxon>Bacteria</taxon>
        <taxon>Bacillati</taxon>
        <taxon>Bacillota</taxon>
        <taxon>Bacilli</taxon>
        <taxon>Bacillales</taxon>
        <taxon>Paenibacillaceae</taxon>
        <taxon>Paenibacillus</taxon>
    </lineage>
</organism>
<reference evidence="3" key="1">
    <citation type="submission" date="2022-01" db="EMBL/GenBank/DDBJ databases">
        <authorList>
            <person name="Criscuolo A."/>
        </authorList>
    </citation>
    <scope>NUCLEOTIDE SEQUENCE</scope>
    <source>
        <strain evidence="3">CIP111893</strain>
    </source>
</reference>
<sequence length="258" mass="26904">MKCPARSKRTARKKARRQKIRRHRHHKKCCCKQRTKYRGARCRNQTAARVGPQGPAGPMGPQGLQGIQGIAGAYGTPNSEGYLESHEGPYAAGAQGPQGVQGVPGPQGAQGVVGPQGPPGSAGIQGAQGIEGAQGIQGEQGPVGPQGEQGPTGPPSIQGVVITPAARRYFYSAAANIDLPIVIPANQFIDDNGVMTIVFSGIGPSSYANVYINGILQQDSLYTVSANALTLSLEQGDIIYQGTPIILETVQFSAQIIV</sequence>
<dbReference type="RefSeq" id="WP_236344599.1">
    <property type="nucleotide sequence ID" value="NZ_CAKMMF010000027.1"/>
</dbReference>
<evidence type="ECO:0000259" key="2">
    <source>
        <dbReference type="Pfam" id="PF13799"/>
    </source>
</evidence>
<accession>A0ABM9CMD4</accession>
<gene>
    <name evidence="3" type="ORF">PAECIP111893_04223</name>
</gene>
<dbReference type="Pfam" id="PF13799">
    <property type="entry name" value="DUF4183"/>
    <property type="match status" value="1"/>
</dbReference>
<feature type="domain" description="DUF4183" evidence="2">
    <location>
        <begin position="185"/>
        <end position="248"/>
    </location>
</feature>
<protein>
    <recommendedName>
        <fullName evidence="2">DUF4183 domain-containing protein</fullName>
    </recommendedName>
</protein>
<feature type="region of interest" description="Disordered" evidence="1">
    <location>
        <begin position="77"/>
        <end position="158"/>
    </location>
</feature>
<dbReference type="EMBL" id="CAKMMF010000027">
    <property type="protein sequence ID" value="CAH1216992.1"/>
    <property type="molecule type" value="Genomic_DNA"/>
</dbReference>
<evidence type="ECO:0000313" key="4">
    <source>
        <dbReference type="Proteomes" id="UP000838686"/>
    </source>
</evidence>
<feature type="region of interest" description="Disordered" evidence="1">
    <location>
        <begin position="1"/>
        <end position="26"/>
    </location>
</feature>
<keyword evidence="4" id="KW-1185">Reference proteome</keyword>
<evidence type="ECO:0000313" key="3">
    <source>
        <dbReference type="EMBL" id="CAH1216992.1"/>
    </source>
</evidence>
<comment type="caution">
    <text evidence="3">The sequence shown here is derived from an EMBL/GenBank/DDBJ whole genome shotgun (WGS) entry which is preliminary data.</text>
</comment>
<dbReference type="PANTHER" id="PTHR24637:SF421">
    <property type="entry name" value="CUTICLE COLLAGEN DPY-2"/>
    <property type="match status" value="1"/>
</dbReference>
<dbReference type="PANTHER" id="PTHR24637">
    <property type="entry name" value="COLLAGEN"/>
    <property type="match status" value="1"/>
</dbReference>
<feature type="compositionally biased region" description="Low complexity" evidence="1">
    <location>
        <begin position="91"/>
        <end position="151"/>
    </location>
</feature>